<dbReference type="AlphaFoldDB" id="A0A0F0H479"/>
<dbReference type="OrthoDB" id="162914at2"/>
<dbReference type="eggNOG" id="COG0748">
    <property type="taxonomic scope" value="Bacteria"/>
</dbReference>
<proteinExistence type="predicted"/>
<dbReference type="InterPro" id="IPR052019">
    <property type="entry name" value="F420H2_bilvrd_red/Heme_oxyg"/>
</dbReference>
<dbReference type="RefSeq" id="WP_045311388.1">
    <property type="nucleotide sequence ID" value="NZ_JYJG01000062.1"/>
</dbReference>
<accession>A0A0F0H479</accession>
<dbReference type="InterPro" id="IPR011576">
    <property type="entry name" value="Pyridox_Oxase_N"/>
</dbReference>
<dbReference type="GO" id="GO:0070967">
    <property type="term" value="F:coenzyme F420 binding"/>
    <property type="evidence" value="ECO:0007669"/>
    <property type="project" value="TreeGrafter"/>
</dbReference>
<dbReference type="PANTHER" id="PTHR35176:SF6">
    <property type="entry name" value="HEME OXYGENASE HI_0854-RELATED"/>
    <property type="match status" value="1"/>
</dbReference>
<comment type="caution">
    <text evidence="3">The sequence shown here is derived from an EMBL/GenBank/DDBJ whole genome shotgun (WGS) entry which is preliminary data.</text>
</comment>
<dbReference type="InterPro" id="IPR012349">
    <property type="entry name" value="Split_barrel_FMN-bd"/>
</dbReference>
<evidence type="ECO:0000256" key="1">
    <source>
        <dbReference type="ARBA" id="ARBA00023002"/>
    </source>
</evidence>
<dbReference type="SUPFAM" id="SSF50475">
    <property type="entry name" value="FMN-binding split barrel"/>
    <property type="match status" value="1"/>
</dbReference>
<sequence length="130" mass="14337">MATLSEPQRSLLDSANYATVATLAKDGSPQTSVVWIKRDGDDVLFSTTVGRAKERHLKRDPRVSITVIDQNNPYSYTEFRGEASLTTEGGFDLINELAHKYTGDDYKGDIGTDNVRVIVRVQVSKTTGNL</sequence>
<protein>
    <submittedName>
        <fullName evidence="3">Pyridoxamine 5'-phosphate oxidase</fullName>
    </submittedName>
</protein>
<dbReference type="EMBL" id="JYJG01000062">
    <property type="protein sequence ID" value="KJK50320.1"/>
    <property type="molecule type" value="Genomic_DNA"/>
</dbReference>
<dbReference type="Gene3D" id="2.30.110.10">
    <property type="entry name" value="Electron Transport, Fmn-binding Protein, Chain A"/>
    <property type="match status" value="1"/>
</dbReference>
<name>A0A0F0H479_LENAE</name>
<dbReference type="GO" id="GO:0016627">
    <property type="term" value="F:oxidoreductase activity, acting on the CH-CH group of donors"/>
    <property type="evidence" value="ECO:0007669"/>
    <property type="project" value="TreeGrafter"/>
</dbReference>
<dbReference type="Pfam" id="PF01243">
    <property type="entry name" value="PNPOx_N"/>
    <property type="match status" value="1"/>
</dbReference>
<evidence type="ECO:0000313" key="4">
    <source>
        <dbReference type="Proteomes" id="UP000033393"/>
    </source>
</evidence>
<dbReference type="Proteomes" id="UP000033393">
    <property type="component" value="Unassembled WGS sequence"/>
</dbReference>
<dbReference type="GO" id="GO:0005829">
    <property type="term" value="C:cytosol"/>
    <property type="evidence" value="ECO:0007669"/>
    <property type="project" value="TreeGrafter"/>
</dbReference>
<keyword evidence="4" id="KW-1185">Reference proteome</keyword>
<evidence type="ECO:0000313" key="3">
    <source>
        <dbReference type="EMBL" id="KJK50320.1"/>
    </source>
</evidence>
<dbReference type="PANTHER" id="PTHR35176">
    <property type="entry name" value="HEME OXYGENASE HI_0854-RELATED"/>
    <property type="match status" value="1"/>
</dbReference>
<feature type="domain" description="Pyridoxamine 5'-phosphate oxidase N-terminal" evidence="2">
    <location>
        <begin position="8"/>
        <end position="91"/>
    </location>
</feature>
<dbReference type="NCBIfam" id="TIGR03618">
    <property type="entry name" value="Rv1155_F420"/>
    <property type="match status" value="1"/>
</dbReference>
<gene>
    <name evidence="3" type="ORF">UK23_11250</name>
</gene>
<dbReference type="InterPro" id="IPR019920">
    <property type="entry name" value="F420-binding_dom_put"/>
</dbReference>
<organism evidence="3 4">
    <name type="scientific">Lentzea aerocolonigenes</name>
    <name type="common">Lechevalieria aerocolonigenes</name>
    <name type="synonym">Saccharothrix aerocolonigenes</name>
    <dbReference type="NCBI Taxonomy" id="68170"/>
    <lineage>
        <taxon>Bacteria</taxon>
        <taxon>Bacillati</taxon>
        <taxon>Actinomycetota</taxon>
        <taxon>Actinomycetes</taxon>
        <taxon>Pseudonocardiales</taxon>
        <taxon>Pseudonocardiaceae</taxon>
        <taxon>Lentzea</taxon>
    </lineage>
</organism>
<keyword evidence="1" id="KW-0560">Oxidoreductase</keyword>
<reference evidence="3 4" key="1">
    <citation type="submission" date="2015-02" db="EMBL/GenBank/DDBJ databases">
        <authorList>
            <person name="Ju K.-S."/>
            <person name="Doroghazi J.R."/>
            <person name="Metcalf W."/>
        </authorList>
    </citation>
    <scope>NUCLEOTIDE SEQUENCE [LARGE SCALE GENOMIC DNA]</scope>
    <source>
        <strain evidence="3 4">NRRL B-16140</strain>
    </source>
</reference>
<evidence type="ECO:0000259" key="2">
    <source>
        <dbReference type="Pfam" id="PF01243"/>
    </source>
</evidence>